<dbReference type="STRING" id="489703.SAMN04488038_105148"/>
<dbReference type="InterPro" id="IPR036282">
    <property type="entry name" value="Glutathione-S-Trfase_C_sf"/>
</dbReference>
<dbReference type="Pfam" id="PF13417">
    <property type="entry name" value="GST_N_3"/>
    <property type="match status" value="1"/>
</dbReference>
<dbReference type="PANTHER" id="PTHR44051">
    <property type="entry name" value="GLUTATHIONE S-TRANSFERASE-RELATED"/>
    <property type="match status" value="1"/>
</dbReference>
<organism evidence="3 4">
    <name type="scientific">Solimonas aquatica</name>
    <dbReference type="NCBI Taxonomy" id="489703"/>
    <lineage>
        <taxon>Bacteria</taxon>
        <taxon>Pseudomonadati</taxon>
        <taxon>Pseudomonadota</taxon>
        <taxon>Gammaproteobacteria</taxon>
        <taxon>Nevskiales</taxon>
        <taxon>Nevskiaceae</taxon>
        <taxon>Solimonas</taxon>
    </lineage>
</organism>
<dbReference type="Pfam" id="PF13410">
    <property type="entry name" value="GST_C_2"/>
    <property type="match status" value="1"/>
</dbReference>
<gene>
    <name evidence="3" type="ORF">SAMN04488038_105148</name>
</gene>
<dbReference type="PANTHER" id="PTHR44051:SF8">
    <property type="entry name" value="GLUTATHIONE S-TRANSFERASE GSTA"/>
    <property type="match status" value="1"/>
</dbReference>
<dbReference type="SUPFAM" id="SSF47616">
    <property type="entry name" value="GST C-terminal domain-like"/>
    <property type="match status" value="1"/>
</dbReference>
<evidence type="ECO:0000313" key="3">
    <source>
        <dbReference type="EMBL" id="SEQ28977.1"/>
    </source>
</evidence>
<protein>
    <submittedName>
        <fullName evidence="3">Glutathione S-transferase, N-terminal domain</fullName>
    </submittedName>
</protein>
<evidence type="ECO:0000313" key="4">
    <source>
        <dbReference type="Proteomes" id="UP000199233"/>
    </source>
</evidence>
<dbReference type="InterPro" id="IPR036249">
    <property type="entry name" value="Thioredoxin-like_sf"/>
</dbReference>
<feature type="domain" description="GST N-terminal" evidence="1">
    <location>
        <begin position="13"/>
        <end position="92"/>
    </location>
</feature>
<reference evidence="3 4" key="1">
    <citation type="submission" date="2016-10" db="EMBL/GenBank/DDBJ databases">
        <authorList>
            <person name="de Groot N.N."/>
        </authorList>
    </citation>
    <scope>NUCLEOTIDE SEQUENCE [LARGE SCALE GENOMIC DNA]</scope>
    <source>
        <strain evidence="3 4">DSM 25927</strain>
    </source>
</reference>
<dbReference type="Gene3D" id="3.40.30.10">
    <property type="entry name" value="Glutaredoxin"/>
    <property type="match status" value="1"/>
</dbReference>
<dbReference type="AlphaFoldDB" id="A0A1H9ETR3"/>
<accession>A0A1H9ETR3</accession>
<dbReference type="SFLD" id="SFLDS00019">
    <property type="entry name" value="Glutathione_Transferase_(cytos"/>
    <property type="match status" value="1"/>
</dbReference>
<dbReference type="InterPro" id="IPR040079">
    <property type="entry name" value="Glutathione_S-Trfase"/>
</dbReference>
<dbReference type="PROSITE" id="PS50404">
    <property type="entry name" value="GST_NTER"/>
    <property type="match status" value="1"/>
</dbReference>
<dbReference type="GO" id="GO:0016740">
    <property type="term" value="F:transferase activity"/>
    <property type="evidence" value="ECO:0007669"/>
    <property type="project" value="UniProtKB-KW"/>
</dbReference>
<dbReference type="InterPro" id="IPR010987">
    <property type="entry name" value="Glutathione-S-Trfase_C-like"/>
</dbReference>
<feature type="domain" description="GST C-terminal" evidence="2">
    <location>
        <begin position="100"/>
        <end position="223"/>
    </location>
</feature>
<dbReference type="SUPFAM" id="SSF52833">
    <property type="entry name" value="Thioredoxin-like"/>
    <property type="match status" value="1"/>
</dbReference>
<proteinExistence type="predicted"/>
<evidence type="ECO:0000259" key="1">
    <source>
        <dbReference type="PROSITE" id="PS50404"/>
    </source>
</evidence>
<sequence length="223" mass="24730">MAWRCSSRCLRGERVILIGLFDSPFVRRVAVSLRVLGMPFAHEAWSVGKDFTRIRVQNPLGRVPALMLENGEVLIESGAILDYLDELAGPERALLPARGNERRRALKLMALATGAADKALQLVIERAFRPEDKRHAPWTDRCREQSLGALAELEQLRRAAPHSWLLGERLLQPDITLGCALTFITEGAGLSLDAYPALQAHRAGCEALPTFAACYLPFYTPKT</sequence>
<dbReference type="PROSITE" id="PS50405">
    <property type="entry name" value="GST_CTER"/>
    <property type="match status" value="1"/>
</dbReference>
<dbReference type="Gene3D" id="1.20.1050.10">
    <property type="match status" value="1"/>
</dbReference>
<name>A0A1H9ETR3_9GAMM</name>
<keyword evidence="4" id="KW-1185">Reference proteome</keyword>
<dbReference type="InterPro" id="IPR004045">
    <property type="entry name" value="Glutathione_S-Trfase_N"/>
</dbReference>
<dbReference type="Proteomes" id="UP000199233">
    <property type="component" value="Unassembled WGS sequence"/>
</dbReference>
<dbReference type="EMBL" id="FOFS01000005">
    <property type="protein sequence ID" value="SEQ28977.1"/>
    <property type="molecule type" value="Genomic_DNA"/>
</dbReference>
<keyword evidence="3" id="KW-0808">Transferase</keyword>
<evidence type="ECO:0000259" key="2">
    <source>
        <dbReference type="PROSITE" id="PS50405"/>
    </source>
</evidence>